<proteinExistence type="predicted"/>
<evidence type="ECO:0000313" key="1">
    <source>
        <dbReference type="EMBL" id="MDQ5768728.1"/>
    </source>
</evidence>
<dbReference type="Pfam" id="PF12686">
    <property type="entry name" value="DUF3800"/>
    <property type="match status" value="1"/>
</dbReference>
<accession>A0AA51QZR4</accession>
<sequence length="280" mass="30907">MHILYIAESGDTGQLPAQPGANDQPVFVIGALIVDAAKLGDLTRDFIDLKTRFYPGLVGECNKHLDRILPEIKGADLRRNALRGRHNVRRHAVGFLSKLLLILQAHDVRLLSRVWVKPLGQRFDGRAVYTSSIQWLYSSFENFLHDQDSLGFCIADSRAPLNNAIVAHSVFTQKFQSSSAAYGRTLELPTFAHSENHAGIQLCDIVCSALLYPIAAEVYCSGHVGNIHVQAGAAALRQRFGEELQALQFRYREPLGKWNGGIVVSDPIGLRNAAGMFAFD</sequence>
<dbReference type="Proteomes" id="UP001229862">
    <property type="component" value="Plasmid pThsubDNT52_1"/>
</dbReference>
<dbReference type="Proteomes" id="UP001223336">
    <property type="component" value="Unassembled WGS sequence"/>
</dbReference>
<keyword evidence="2" id="KW-0614">Plasmid</keyword>
<name>A0AA51QZR4_9GAMM</name>
<dbReference type="InterPro" id="IPR024524">
    <property type="entry name" value="DUF3800"/>
</dbReference>
<dbReference type="AlphaFoldDB" id="A0AA51QZR4"/>
<dbReference type="EMBL" id="JAVFKN010000010">
    <property type="protein sequence ID" value="MDQ5768728.1"/>
    <property type="molecule type" value="Genomic_DNA"/>
</dbReference>
<dbReference type="EMBL" id="CP133216">
    <property type="protein sequence ID" value="WML84879.1"/>
    <property type="molecule type" value="Genomic_DNA"/>
</dbReference>
<protein>
    <submittedName>
        <fullName evidence="2">DUF3800 domain-containing protein</fullName>
    </submittedName>
</protein>
<evidence type="ECO:0000313" key="3">
    <source>
        <dbReference type="Proteomes" id="UP001223336"/>
    </source>
</evidence>
<dbReference type="RefSeq" id="WP_308134697.1">
    <property type="nucleotide sequence ID" value="NZ_CP133216.1"/>
</dbReference>
<keyword evidence="3" id="KW-1185">Reference proteome</keyword>
<geneLocation type="plasmid" evidence="2">
    <name>pThsubDNT52_1</name>
</geneLocation>
<reference evidence="2 3" key="1">
    <citation type="submission" date="2023-08" db="EMBL/GenBank/DDBJ databases">
        <title>New molecular markers tilS and rpoB for phylogenetic and monitoring studies of the genus Thiothrix biodiversity.</title>
        <authorList>
            <person name="Ravin N.V."/>
            <person name="Smolyakov D."/>
            <person name="Markov N.D."/>
            <person name="Beletsky A.V."/>
            <person name="Mardanov A.V."/>
            <person name="Rudenko T.S."/>
            <person name="Grabovich M.Y."/>
        </authorList>
    </citation>
    <scope>NUCLEOTIDE SEQUENCE</scope>
    <source>
        <strain evidence="2">DNT52</strain>
        <strain evidence="1 3">H33</strain>
        <plasmid evidence="2">pThsubDNT52_1</plasmid>
    </source>
</reference>
<gene>
    <name evidence="1" type="ORF">RCC75_09325</name>
    <name evidence="2" type="ORF">RCG00_00145</name>
</gene>
<organism evidence="2">
    <name type="scientific">Thiothrix subterranea</name>
    <dbReference type="NCBI Taxonomy" id="2735563"/>
    <lineage>
        <taxon>Bacteria</taxon>
        <taxon>Pseudomonadati</taxon>
        <taxon>Pseudomonadota</taxon>
        <taxon>Gammaproteobacteria</taxon>
        <taxon>Thiotrichales</taxon>
        <taxon>Thiotrichaceae</taxon>
        <taxon>Thiothrix</taxon>
    </lineage>
</organism>
<evidence type="ECO:0000313" key="2">
    <source>
        <dbReference type="EMBL" id="WML84879.1"/>
    </source>
</evidence>